<gene>
    <name evidence="7" type="ORF">SDRG_15633</name>
</gene>
<dbReference type="OrthoDB" id="196717at2759"/>
<feature type="transmembrane region" description="Helical" evidence="6">
    <location>
        <begin position="269"/>
        <end position="287"/>
    </location>
</feature>
<dbReference type="STRING" id="1156394.T0PWF2"/>
<dbReference type="GO" id="GO:0016780">
    <property type="term" value="F:phosphotransferase activity, for other substituted phosphate groups"/>
    <property type="evidence" value="ECO:0007669"/>
    <property type="project" value="InterPro"/>
</dbReference>
<evidence type="ECO:0008006" key="9">
    <source>
        <dbReference type="Google" id="ProtNLM"/>
    </source>
</evidence>
<dbReference type="Proteomes" id="UP000030762">
    <property type="component" value="Unassembled WGS sequence"/>
</dbReference>
<organism evidence="7 8">
    <name type="scientific">Saprolegnia diclina (strain VS20)</name>
    <dbReference type="NCBI Taxonomy" id="1156394"/>
    <lineage>
        <taxon>Eukaryota</taxon>
        <taxon>Sar</taxon>
        <taxon>Stramenopiles</taxon>
        <taxon>Oomycota</taxon>
        <taxon>Saprolegniomycetes</taxon>
        <taxon>Saprolegniales</taxon>
        <taxon>Saprolegniaceae</taxon>
        <taxon>Saprolegnia</taxon>
    </lineage>
</organism>
<dbReference type="Pfam" id="PF01066">
    <property type="entry name" value="CDP-OH_P_transf"/>
    <property type="match status" value="1"/>
</dbReference>
<dbReference type="EMBL" id="JH767228">
    <property type="protein sequence ID" value="EQC26541.1"/>
    <property type="molecule type" value="Genomic_DNA"/>
</dbReference>
<keyword evidence="4 6" id="KW-0472">Membrane</keyword>
<name>T0PWF2_SAPDV</name>
<evidence type="ECO:0000256" key="4">
    <source>
        <dbReference type="ARBA" id="ARBA00023136"/>
    </source>
</evidence>
<feature type="transmembrane region" description="Helical" evidence="6">
    <location>
        <begin position="177"/>
        <end position="196"/>
    </location>
</feature>
<sequence length="366" mass="38954">MVLSSAALKGIAAYEYHPGALTWLDTKFNLYWNAVVNLLPTWVAPNVITLVGTAITVSTSLVFFQSVPTMTETAPPHLYLVCAIGLFLYQTCDAIDGKQARRTGSSSPLGQLLDHGGDAICNVFSNLAVGVAIGTGPTLGLLLLLSSTSVVFFLAQWEEYHTGTLRCGNGYVGVTEGLLLLMALHVVTAFCGHAFWDTPVTSSLSVRDTLLLLVAVAMTLQGYDNVQMVCAAIDTQQQPRCSKTQALLQLVPTASIVLGSVVWMQSDDVAAYGYPFFLAIGLSHVTLSSRMIVSHMCKIPFAGQADMVCLLGAALAALVSTNVHGATIATVYLSVVVGMHSCYMANVVREIGAYLGICVLLIKPRD</sequence>
<keyword evidence="6" id="KW-1133">Transmembrane helix</keyword>
<keyword evidence="8" id="KW-1185">Reference proteome</keyword>
<evidence type="ECO:0000313" key="7">
    <source>
        <dbReference type="EMBL" id="EQC26541.1"/>
    </source>
</evidence>
<dbReference type="InterPro" id="IPR014472">
    <property type="entry name" value="CHOPT"/>
</dbReference>
<feature type="transmembrane region" description="Helical" evidence="6">
    <location>
        <begin position="42"/>
        <end position="64"/>
    </location>
</feature>
<dbReference type="InterPro" id="IPR043130">
    <property type="entry name" value="CDP-OH_PTrfase_TM_dom"/>
</dbReference>
<dbReference type="InterPro" id="IPR000462">
    <property type="entry name" value="CDP-OH_P_trans"/>
</dbReference>
<feature type="transmembrane region" description="Helical" evidence="6">
    <location>
        <begin position="246"/>
        <end position="263"/>
    </location>
</feature>
<dbReference type="PANTHER" id="PTHR10414:SF37">
    <property type="entry name" value="BB IN A BOXCAR, ISOFORM C"/>
    <property type="match status" value="1"/>
</dbReference>
<comment type="similarity">
    <text evidence="2 5">Belongs to the CDP-alcohol phosphatidyltransferase class-I family.</text>
</comment>
<dbReference type="InParanoid" id="T0PWF2"/>
<feature type="transmembrane region" description="Helical" evidence="6">
    <location>
        <begin position="139"/>
        <end position="157"/>
    </location>
</feature>
<evidence type="ECO:0000256" key="6">
    <source>
        <dbReference type="SAM" id="Phobius"/>
    </source>
</evidence>
<dbReference type="PROSITE" id="PS00379">
    <property type="entry name" value="CDP_ALCOHOL_P_TRANSF"/>
    <property type="match status" value="1"/>
</dbReference>
<evidence type="ECO:0000256" key="1">
    <source>
        <dbReference type="ARBA" id="ARBA00004370"/>
    </source>
</evidence>
<protein>
    <recommendedName>
        <fullName evidence="9">Ethanolaminephosphotransferase</fullName>
    </recommendedName>
</protein>
<feature type="transmembrane region" description="Helical" evidence="6">
    <location>
        <begin position="343"/>
        <end position="362"/>
    </location>
</feature>
<dbReference type="RefSeq" id="XP_008620034.1">
    <property type="nucleotide sequence ID" value="XM_008621812.1"/>
</dbReference>
<reference evidence="7 8" key="1">
    <citation type="submission" date="2012-04" db="EMBL/GenBank/DDBJ databases">
        <title>The Genome Sequence of Saprolegnia declina VS20.</title>
        <authorList>
            <consortium name="The Broad Institute Genome Sequencing Platform"/>
            <person name="Russ C."/>
            <person name="Nusbaum C."/>
            <person name="Tyler B."/>
            <person name="van West P."/>
            <person name="Dieguez-Uribeondo J."/>
            <person name="de Bruijn I."/>
            <person name="Tripathy S."/>
            <person name="Jiang R."/>
            <person name="Young S.K."/>
            <person name="Zeng Q."/>
            <person name="Gargeya S."/>
            <person name="Fitzgerald M."/>
            <person name="Haas B."/>
            <person name="Abouelleil A."/>
            <person name="Alvarado L."/>
            <person name="Arachchi H.M."/>
            <person name="Berlin A."/>
            <person name="Chapman S.B."/>
            <person name="Goldberg J."/>
            <person name="Griggs A."/>
            <person name="Gujja S."/>
            <person name="Hansen M."/>
            <person name="Howarth C."/>
            <person name="Imamovic A."/>
            <person name="Larimer J."/>
            <person name="McCowen C."/>
            <person name="Montmayeur A."/>
            <person name="Murphy C."/>
            <person name="Neiman D."/>
            <person name="Pearson M."/>
            <person name="Priest M."/>
            <person name="Roberts A."/>
            <person name="Saif S."/>
            <person name="Shea T."/>
            <person name="Sisk P."/>
            <person name="Sykes S."/>
            <person name="Wortman J."/>
            <person name="Nusbaum C."/>
            <person name="Birren B."/>
        </authorList>
    </citation>
    <scope>NUCLEOTIDE SEQUENCE [LARGE SCALE GENOMIC DNA]</scope>
    <source>
        <strain evidence="7 8">VS20</strain>
    </source>
</reference>
<proteinExistence type="inferred from homology"/>
<comment type="subcellular location">
    <subcellularLocation>
        <location evidence="1">Membrane</location>
    </subcellularLocation>
</comment>
<feature type="transmembrane region" description="Helical" evidence="6">
    <location>
        <begin position="308"/>
        <end position="337"/>
    </location>
</feature>
<evidence type="ECO:0000313" key="8">
    <source>
        <dbReference type="Proteomes" id="UP000030762"/>
    </source>
</evidence>
<dbReference type="Gene3D" id="1.20.120.1760">
    <property type="match status" value="1"/>
</dbReference>
<dbReference type="FunCoup" id="T0PWF2">
    <property type="interactions" value="106"/>
</dbReference>
<dbReference type="eggNOG" id="KOG2877">
    <property type="taxonomic scope" value="Eukaryota"/>
</dbReference>
<dbReference type="PIRSF" id="PIRSF015665">
    <property type="entry name" value="CHOPT"/>
    <property type="match status" value="1"/>
</dbReference>
<keyword evidence="6" id="KW-0812">Transmembrane</keyword>
<dbReference type="AlphaFoldDB" id="T0PWF2"/>
<evidence type="ECO:0000256" key="2">
    <source>
        <dbReference type="ARBA" id="ARBA00010441"/>
    </source>
</evidence>
<dbReference type="VEuPathDB" id="FungiDB:SDRG_15633"/>
<accession>T0PWF2</accession>
<dbReference type="GO" id="GO:0008654">
    <property type="term" value="P:phospholipid biosynthetic process"/>
    <property type="evidence" value="ECO:0007669"/>
    <property type="project" value="InterPro"/>
</dbReference>
<keyword evidence="3 5" id="KW-0808">Transferase</keyword>
<dbReference type="OMA" id="PCVLTCL"/>
<evidence type="ECO:0000256" key="3">
    <source>
        <dbReference type="ARBA" id="ARBA00022679"/>
    </source>
</evidence>
<dbReference type="GeneID" id="19956360"/>
<dbReference type="GO" id="GO:0016020">
    <property type="term" value="C:membrane"/>
    <property type="evidence" value="ECO:0007669"/>
    <property type="project" value="UniProtKB-SubCell"/>
</dbReference>
<dbReference type="PANTHER" id="PTHR10414">
    <property type="entry name" value="ETHANOLAMINEPHOSPHOTRANSFERASE"/>
    <property type="match status" value="1"/>
</dbReference>
<dbReference type="InterPro" id="IPR048254">
    <property type="entry name" value="CDP_ALCOHOL_P_TRANSF_CS"/>
</dbReference>
<evidence type="ECO:0000256" key="5">
    <source>
        <dbReference type="RuleBase" id="RU003750"/>
    </source>
</evidence>